<reference evidence="1 2" key="1">
    <citation type="submission" date="2021-06" db="EMBL/GenBank/DDBJ databases">
        <title>Caerostris darwini draft genome.</title>
        <authorList>
            <person name="Kono N."/>
            <person name="Arakawa K."/>
        </authorList>
    </citation>
    <scope>NUCLEOTIDE SEQUENCE [LARGE SCALE GENOMIC DNA]</scope>
</reference>
<accession>A0AAV4UFV8</accession>
<name>A0AAV4UFV8_9ARAC</name>
<gene>
    <name evidence="1" type="ORF">CDAR_98441</name>
</gene>
<sequence length="87" mass="10087">MVGNKLNDNNVCLEELEDVREFLLGLDSSAAPLLKTELDRIQENRHCDLDRGHSHGVHWILRQADHHSHKQHSYCPLKSNFDLSELF</sequence>
<proteinExistence type="predicted"/>
<comment type="caution">
    <text evidence="1">The sequence shown here is derived from an EMBL/GenBank/DDBJ whole genome shotgun (WGS) entry which is preliminary data.</text>
</comment>
<evidence type="ECO:0000313" key="1">
    <source>
        <dbReference type="EMBL" id="GIY56641.1"/>
    </source>
</evidence>
<protein>
    <submittedName>
        <fullName evidence="1">Uncharacterized protein</fullName>
    </submittedName>
</protein>
<organism evidence="1 2">
    <name type="scientific">Caerostris darwini</name>
    <dbReference type="NCBI Taxonomy" id="1538125"/>
    <lineage>
        <taxon>Eukaryota</taxon>
        <taxon>Metazoa</taxon>
        <taxon>Ecdysozoa</taxon>
        <taxon>Arthropoda</taxon>
        <taxon>Chelicerata</taxon>
        <taxon>Arachnida</taxon>
        <taxon>Araneae</taxon>
        <taxon>Araneomorphae</taxon>
        <taxon>Entelegynae</taxon>
        <taxon>Araneoidea</taxon>
        <taxon>Araneidae</taxon>
        <taxon>Caerostris</taxon>
    </lineage>
</organism>
<evidence type="ECO:0000313" key="2">
    <source>
        <dbReference type="Proteomes" id="UP001054837"/>
    </source>
</evidence>
<dbReference type="Proteomes" id="UP001054837">
    <property type="component" value="Unassembled WGS sequence"/>
</dbReference>
<dbReference type="AlphaFoldDB" id="A0AAV4UFV8"/>
<keyword evidence="2" id="KW-1185">Reference proteome</keyword>
<dbReference type="EMBL" id="BPLQ01011207">
    <property type="protein sequence ID" value="GIY56641.1"/>
    <property type="molecule type" value="Genomic_DNA"/>
</dbReference>